<feature type="domain" description="Thiol:disulfide interchange protein DsbD N-terminal" evidence="2">
    <location>
        <begin position="48"/>
        <end position="153"/>
    </location>
</feature>
<dbReference type="AlphaFoldDB" id="A0A371BDK8"/>
<feature type="chain" id="PRO_5016571756" evidence="1">
    <location>
        <begin position="26"/>
        <end position="276"/>
    </location>
</feature>
<sequence length="276" mass="28909">MKIRHGIIPCVAAGLALVAAAPALAADTSAWSQDTKSAVRLIAGANTKGAPLRAGIEIKMQPGWHTYWRYPGDSGVPPRFSFAGSDNVKSATVRFPAPLLFSDGGGQSIGYNDSVIFPVTIVPNDPAKPVIARLKIEYAVCEKLCVPAEGKAELPVGAAPSTQDAALKEAEARVPQQVTAAALGLSVRRVNDAAKPLVALDLKAAGDKPMQVFAEGPSPDWALPIPKPAQGAPAGRRHFGFELDGLPPGANPQTAYNLTFTVVEGDRAYEVTTRLD</sequence>
<dbReference type="InterPro" id="IPR028250">
    <property type="entry name" value="DsbDN"/>
</dbReference>
<reference evidence="4" key="1">
    <citation type="submission" date="2018-08" db="EMBL/GenBank/DDBJ databases">
        <authorList>
            <person name="Kim S.-J."/>
            <person name="Jung G.-Y."/>
        </authorList>
    </citation>
    <scope>NUCLEOTIDE SEQUENCE [LARGE SCALE GENOMIC DNA]</scope>
    <source>
        <strain evidence="4">GY_H</strain>
    </source>
</reference>
<proteinExistence type="predicted"/>
<name>A0A371BDK8_9BRAD</name>
<dbReference type="Pfam" id="PF11412">
    <property type="entry name" value="DsbD_N"/>
    <property type="match status" value="1"/>
</dbReference>
<evidence type="ECO:0000313" key="4">
    <source>
        <dbReference type="Proteomes" id="UP000263993"/>
    </source>
</evidence>
<dbReference type="Proteomes" id="UP000263993">
    <property type="component" value="Unassembled WGS sequence"/>
</dbReference>
<keyword evidence="4" id="KW-1185">Reference proteome</keyword>
<evidence type="ECO:0000313" key="3">
    <source>
        <dbReference type="EMBL" id="RDV05638.1"/>
    </source>
</evidence>
<accession>A0A371BDK8</accession>
<dbReference type="OrthoDB" id="9811036at2"/>
<organism evidence="3 4">
    <name type="scientific">Undibacter mobilis</name>
    <dbReference type="NCBI Taxonomy" id="2292256"/>
    <lineage>
        <taxon>Bacteria</taxon>
        <taxon>Pseudomonadati</taxon>
        <taxon>Pseudomonadota</taxon>
        <taxon>Alphaproteobacteria</taxon>
        <taxon>Hyphomicrobiales</taxon>
        <taxon>Nitrobacteraceae</taxon>
        <taxon>Undibacter</taxon>
    </lineage>
</organism>
<dbReference type="RefSeq" id="WP_115517662.1">
    <property type="nucleotide sequence ID" value="NZ_QRGO01000001.1"/>
</dbReference>
<dbReference type="EMBL" id="QRGO01000001">
    <property type="protein sequence ID" value="RDV05638.1"/>
    <property type="molecule type" value="Genomic_DNA"/>
</dbReference>
<gene>
    <name evidence="3" type="ORF">DXH78_01320</name>
</gene>
<feature type="signal peptide" evidence="1">
    <location>
        <begin position="1"/>
        <end position="25"/>
    </location>
</feature>
<evidence type="ECO:0000259" key="2">
    <source>
        <dbReference type="Pfam" id="PF11412"/>
    </source>
</evidence>
<keyword evidence="1" id="KW-0732">Signal</keyword>
<evidence type="ECO:0000256" key="1">
    <source>
        <dbReference type="SAM" id="SignalP"/>
    </source>
</evidence>
<comment type="caution">
    <text evidence="3">The sequence shown here is derived from an EMBL/GenBank/DDBJ whole genome shotgun (WGS) entry which is preliminary data.</text>
</comment>
<protein>
    <submittedName>
        <fullName evidence="3">Cytochrome C biogenesis protein</fullName>
    </submittedName>
</protein>